<proteinExistence type="predicted"/>
<sequence length="181" mass="19360">MFRIFHAPPGAALLCLALSACTPAPTGQEVTRADFGDEEIITDFTLGPPGARPGACYGKDVTPATVEQVTEHKLVKEAEIGPEGNIIAPAKYETVTEARIVDGRESIYFETPCPPRWTPEFIASIQRALSARGLYDGPASGTLDAATRRAIRSYQIDNGLNSAILSTESARKLGLVEIDLS</sequence>
<evidence type="ECO:0000256" key="1">
    <source>
        <dbReference type="SAM" id="SignalP"/>
    </source>
</evidence>
<protein>
    <submittedName>
        <fullName evidence="3">Peptidoglycan-binding protein</fullName>
    </submittedName>
</protein>
<dbReference type="Proteomes" id="UP000467322">
    <property type="component" value="Unassembled WGS sequence"/>
</dbReference>
<dbReference type="SUPFAM" id="SSF47090">
    <property type="entry name" value="PGBD-like"/>
    <property type="match status" value="1"/>
</dbReference>
<dbReference type="InterPro" id="IPR002477">
    <property type="entry name" value="Peptidoglycan-bd-like"/>
</dbReference>
<comment type="caution">
    <text evidence="3">The sequence shown here is derived from an EMBL/GenBank/DDBJ whole genome shotgun (WGS) entry which is preliminary data.</text>
</comment>
<name>A0A845M8E6_9RHOB</name>
<dbReference type="Pfam" id="PF01471">
    <property type="entry name" value="PG_binding_1"/>
    <property type="match status" value="1"/>
</dbReference>
<keyword evidence="1" id="KW-0732">Signal</keyword>
<evidence type="ECO:0000259" key="2">
    <source>
        <dbReference type="Pfam" id="PF01471"/>
    </source>
</evidence>
<dbReference type="EMBL" id="WTUX01000010">
    <property type="protein sequence ID" value="MZR12551.1"/>
    <property type="molecule type" value="Genomic_DNA"/>
</dbReference>
<feature type="signal peptide" evidence="1">
    <location>
        <begin position="1"/>
        <end position="26"/>
    </location>
</feature>
<feature type="domain" description="Peptidoglycan binding-like" evidence="2">
    <location>
        <begin position="122"/>
        <end position="161"/>
    </location>
</feature>
<dbReference type="AlphaFoldDB" id="A0A845M8E6"/>
<dbReference type="InterPro" id="IPR036366">
    <property type="entry name" value="PGBDSf"/>
</dbReference>
<keyword evidence="4" id="KW-1185">Reference proteome</keyword>
<reference evidence="3 4" key="1">
    <citation type="submission" date="2019-12" db="EMBL/GenBank/DDBJ databases">
        <title>Maritimibacter sp. nov. sp. isolated from sea sand.</title>
        <authorList>
            <person name="Kim J."/>
            <person name="Jeong S.E."/>
            <person name="Jung H.S."/>
            <person name="Jeon C.O."/>
        </authorList>
    </citation>
    <scope>NUCLEOTIDE SEQUENCE [LARGE SCALE GENOMIC DNA]</scope>
    <source>
        <strain evidence="3 4">DP07</strain>
    </source>
</reference>
<dbReference type="InterPro" id="IPR036365">
    <property type="entry name" value="PGBD-like_sf"/>
</dbReference>
<evidence type="ECO:0000313" key="4">
    <source>
        <dbReference type="Proteomes" id="UP000467322"/>
    </source>
</evidence>
<gene>
    <name evidence="3" type="ORF">GQE99_05905</name>
</gene>
<accession>A0A845M8E6</accession>
<feature type="chain" id="PRO_5032603324" evidence="1">
    <location>
        <begin position="27"/>
        <end position="181"/>
    </location>
</feature>
<dbReference type="PROSITE" id="PS51257">
    <property type="entry name" value="PROKAR_LIPOPROTEIN"/>
    <property type="match status" value="1"/>
</dbReference>
<evidence type="ECO:0000313" key="3">
    <source>
        <dbReference type="EMBL" id="MZR12551.1"/>
    </source>
</evidence>
<dbReference type="Gene3D" id="1.10.101.10">
    <property type="entry name" value="PGBD-like superfamily/PGBD"/>
    <property type="match status" value="1"/>
</dbReference>
<dbReference type="RefSeq" id="WP_161350664.1">
    <property type="nucleotide sequence ID" value="NZ_WTUX01000010.1"/>
</dbReference>
<organism evidence="3 4">
    <name type="scientific">Maritimibacter harenae</name>
    <dbReference type="NCBI Taxonomy" id="2606218"/>
    <lineage>
        <taxon>Bacteria</taxon>
        <taxon>Pseudomonadati</taxon>
        <taxon>Pseudomonadota</taxon>
        <taxon>Alphaproteobacteria</taxon>
        <taxon>Rhodobacterales</taxon>
        <taxon>Roseobacteraceae</taxon>
        <taxon>Maritimibacter</taxon>
    </lineage>
</organism>